<keyword evidence="3" id="KW-1185">Reference proteome</keyword>
<dbReference type="EMBL" id="CP133548">
    <property type="protein sequence ID" value="WMS86330.1"/>
    <property type="molecule type" value="Genomic_DNA"/>
</dbReference>
<dbReference type="AlphaFoldDB" id="A0AA51RRR0"/>
<keyword evidence="2" id="KW-0808">Transferase</keyword>
<dbReference type="Gene3D" id="3.40.50.150">
    <property type="entry name" value="Vaccinia Virus protein VP39"/>
    <property type="match status" value="1"/>
</dbReference>
<dbReference type="GO" id="GO:0008168">
    <property type="term" value="F:methyltransferase activity"/>
    <property type="evidence" value="ECO:0007669"/>
    <property type="project" value="UniProtKB-KW"/>
</dbReference>
<keyword evidence="1" id="KW-0472">Membrane</keyword>
<reference evidence="2 3" key="1">
    <citation type="submission" date="2023-08" db="EMBL/GenBank/DDBJ databases">
        <title>Pleionea litopenaei sp. nov., isolated from stomach of juvenile Litopenaeus vannamei.</title>
        <authorList>
            <person name="Rho A.M."/>
            <person name="Hwang C.Y."/>
        </authorList>
    </citation>
    <scope>NUCLEOTIDE SEQUENCE [LARGE SCALE GENOMIC DNA]</scope>
    <source>
        <strain evidence="2 3">HL-JVS1</strain>
    </source>
</reference>
<proteinExistence type="predicted"/>
<protein>
    <submittedName>
        <fullName evidence="2">Class I SAM-dependent methyltransferase</fullName>
        <ecNumber evidence="2">2.1.1.-</ecNumber>
    </submittedName>
</protein>
<dbReference type="Proteomes" id="UP001239782">
    <property type="component" value="Chromosome"/>
</dbReference>
<keyword evidence="2" id="KW-0489">Methyltransferase</keyword>
<gene>
    <name evidence="2" type="ORF">Q9312_13990</name>
</gene>
<feature type="transmembrane region" description="Helical" evidence="1">
    <location>
        <begin position="33"/>
        <end position="51"/>
    </location>
</feature>
<dbReference type="RefSeq" id="WP_309201482.1">
    <property type="nucleotide sequence ID" value="NZ_CP133548.1"/>
</dbReference>
<keyword evidence="1" id="KW-0812">Transmembrane</keyword>
<evidence type="ECO:0000256" key="1">
    <source>
        <dbReference type="SAM" id="Phobius"/>
    </source>
</evidence>
<dbReference type="InterPro" id="IPR029063">
    <property type="entry name" value="SAM-dependent_MTases_sf"/>
</dbReference>
<dbReference type="Pfam" id="PF13578">
    <property type="entry name" value="Methyltransf_24"/>
    <property type="match status" value="1"/>
</dbReference>
<dbReference type="GO" id="GO:0032259">
    <property type="term" value="P:methylation"/>
    <property type="evidence" value="ECO:0007669"/>
    <property type="project" value="UniProtKB-KW"/>
</dbReference>
<dbReference type="SUPFAM" id="SSF53335">
    <property type="entry name" value="S-adenosyl-L-methionine-dependent methyltransferases"/>
    <property type="match status" value="1"/>
</dbReference>
<keyword evidence="1" id="KW-1133">Transmembrane helix</keyword>
<evidence type="ECO:0000313" key="3">
    <source>
        <dbReference type="Proteomes" id="UP001239782"/>
    </source>
</evidence>
<sequence length="269" mass="29914">MKRHIIATNSLMILTLLAGAVTLSLAIWVSSAWALAVALMLIIIVVVASAGKAVRMVAKQQDNLYAQTEALMQLNQALNPRSLLPSMRGYAGSPDFLVWLYREIKQRKPKVIVEASSGVSTLVCGYALEQLGEGRVVSLEHHEFFAGISRNNVEQHQLQAIVNVCHAPLKEHTIEGASWQWYDFDIADLPEQIDMLVIDGPPRRTQSLARYPALPLLKSRLAKNAVIFIDDAARADEKAMVKRWKQEFPNLEISQLPAEKGLTVIRLAE</sequence>
<name>A0AA51RRR0_9GAMM</name>
<feature type="transmembrane region" description="Helical" evidence="1">
    <location>
        <begin position="7"/>
        <end position="27"/>
    </location>
</feature>
<dbReference type="KEGG" id="plei:Q9312_13990"/>
<evidence type="ECO:0000313" key="2">
    <source>
        <dbReference type="EMBL" id="WMS86330.1"/>
    </source>
</evidence>
<organism evidence="2 3">
    <name type="scientific">Pleionea litopenaei</name>
    <dbReference type="NCBI Taxonomy" id="3070815"/>
    <lineage>
        <taxon>Bacteria</taxon>
        <taxon>Pseudomonadati</taxon>
        <taxon>Pseudomonadota</taxon>
        <taxon>Gammaproteobacteria</taxon>
        <taxon>Oceanospirillales</taxon>
        <taxon>Pleioneaceae</taxon>
        <taxon>Pleionea</taxon>
    </lineage>
</organism>
<dbReference type="EC" id="2.1.1.-" evidence="2"/>
<accession>A0AA51RRR0</accession>